<proteinExistence type="inferred from homology"/>
<accession>A0A921JRE4</accession>
<evidence type="ECO:0000256" key="2">
    <source>
        <dbReference type="ARBA" id="ARBA00011006"/>
    </source>
</evidence>
<sequence length="90" mass="9173">MWTLITWIVVGLLGGAIAKAIVPGNQGGGWLATMILGIIGSFVGGLIGSLLFEGKLDLTGPSFSIGGVITSIIGAIIVIVIWGAINKRRA</sequence>
<dbReference type="PANTHER" id="PTHR33884">
    <property type="entry name" value="UPF0410 PROTEIN YMGE"/>
    <property type="match status" value="1"/>
</dbReference>
<dbReference type="AlphaFoldDB" id="A0A921JRE4"/>
<evidence type="ECO:0000256" key="1">
    <source>
        <dbReference type="ARBA" id="ARBA00004651"/>
    </source>
</evidence>
<dbReference type="PANTHER" id="PTHR33884:SF3">
    <property type="entry name" value="UPF0410 PROTEIN YMGE"/>
    <property type="match status" value="1"/>
</dbReference>
<feature type="transmembrane region" description="Helical" evidence="7">
    <location>
        <begin position="63"/>
        <end position="85"/>
    </location>
</feature>
<dbReference type="GO" id="GO:0005886">
    <property type="term" value="C:plasma membrane"/>
    <property type="evidence" value="ECO:0007669"/>
    <property type="project" value="UniProtKB-SubCell"/>
</dbReference>
<keyword evidence="5 7" id="KW-1133">Transmembrane helix</keyword>
<dbReference type="Pfam" id="PF04226">
    <property type="entry name" value="Transgly_assoc"/>
    <property type="match status" value="1"/>
</dbReference>
<evidence type="ECO:0000256" key="7">
    <source>
        <dbReference type="SAM" id="Phobius"/>
    </source>
</evidence>
<evidence type="ECO:0000256" key="4">
    <source>
        <dbReference type="ARBA" id="ARBA00022692"/>
    </source>
</evidence>
<dbReference type="Proteomes" id="UP000712713">
    <property type="component" value="Unassembled WGS sequence"/>
</dbReference>
<feature type="transmembrane region" description="Helical" evidence="7">
    <location>
        <begin position="28"/>
        <end position="51"/>
    </location>
</feature>
<protein>
    <submittedName>
        <fullName evidence="8">GlsB/YeaQ/YmgE family stress response membrane protein</fullName>
    </submittedName>
</protein>
<keyword evidence="6 7" id="KW-0472">Membrane</keyword>
<dbReference type="InterPro" id="IPR007341">
    <property type="entry name" value="Transgly_assoc"/>
</dbReference>
<gene>
    <name evidence="8" type="ORF">K8V15_09055</name>
</gene>
<dbReference type="EMBL" id="DYZF01000231">
    <property type="protein sequence ID" value="HJE52101.1"/>
    <property type="molecule type" value="Genomic_DNA"/>
</dbReference>
<evidence type="ECO:0000256" key="5">
    <source>
        <dbReference type="ARBA" id="ARBA00022989"/>
    </source>
</evidence>
<reference evidence="8" key="1">
    <citation type="journal article" date="2021" name="PeerJ">
        <title>Extensive microbial diversity within the chicken gut microbiome revealed by metagenomics and culture.</title>
        <authorList>
            <person name="Gilroy R."/>
            <person name="Ravi A."/>
            <person name="Getino M."/>
            <person name="Pursley I."/>
            <person name="Horton D.L."/>
            <person name="Alikhan N.F."/>
            <person name="Baker D."/>
            <person name="Gharbi K."/>
            <person name="Hall N."/>
            <person name="Watson M."/>
            <person name="Adriaenssens E.M."/>
            <person name="Foster-Nyarko E."/>
            <person name="Jarju S."/>
            <person name="Secka A."/>
            <person name="Antonio M."/>
            <person name="Oren A."/>
            <person name="Chaudhuri R.R."/>
            <person name="La Ragione R."/>
            <person name="Hildebrand F."/>
            <person name="Pallen M.J."/>
        </authorList>
    </citation>
    <scope>NUCLEOTIDE SEQUENCE</scope>
    <source>
        <strain evidence="8">ChiGjej3B3-7470</strain>
    </source>
</reference>
<comment type="caution">
    <text evidence="8">The sequence shown here is derived from an EMBL/GenBank/DDBJ whole genome shotgun (WGS) entry which is preliminary data.</text>
</comment>
<keyword evidence="4 7" id="KW-0812">Transmembrane</keyword>
<evidence type="ECO:0000313" key="8">
    <source>
        <dbReference type="EMBL" id="HJE52101.1"/>
    </source>
</evidence>
<evidence type="ECO:0000256" key="3">
    <source>
        <dbReference type="ARBA" id="ARBA00022475"/>
    </source>
</evidence>
<comment type="similarity">
    <text evidence="2">Belongs to the UPF0410 family.</text>
</comment>
<keyword evidence="3" id="KW-1003">Cell membrane</keyword>
<reference evidence="8" key="2">
    <citation type="submission" date="2021-09" db="EMBL/GenBank/DDBJ databases">
        <authorList>
            <person name="Gilroy R."/>
        </authorList>
    </citation>
    <scope>NUCLEOTIDE SEQUENCE</scope>
    <source>
        <strain evidence="8">ChiGjej3B3-7470</strain>
    </source>
</reference>
<comment type="subcellular location">
    <subcellularLocation>
        <location evidence="1">Cell membrane</location>
        <topology evidence="1">Multi-pass membrane protein</topology>
    </subcellularLocation>
</comment>
<evidence type="ECO:0000256" key="6">
    <source>
        <dbReference type="ARBA" id="ARBA00023136"/>
    </source>
</evidence>
<name>A0A921JRE4_9ACTN</name>
<evidence type="ECO:0000313" key="9">
    <source>
        <dbReference type="Proteomes" id="UP000712713"/>
    </source>
</evidence>
<organism evidence="8 9">
    <name type="scientific">Tessaracoccus flavescens</name>
    <dbReference type="NCBI Taxonomy" id="399497"/>
    <lineage>
        <taxon>Bacteria</taxon>
        <taxon>Bacillati</taxon>
        <taxon>Actinomycetota</taxon>
        <taxon>Actinomycetes</taxon>
        <taxon>Propionibacteriales</taxon>
        <taxon>Propionibacteriaceae</taxon>
        <taxon>Tessaracoccus</taxon>
    </lineage>
</organism>